<dbReference type="PANTHER" id="PTHR24075:SF0">
    <property type="entry name" value="TRANSLOCATION PROTEIN SEC63 HOMOLOG"/>
    <property type="match status" value="1"/>
</dbReference>
<dbReference type="InterPro" id="IPR014756">
    <property type="entry name" value="Ig_E-set"/>
</dbReference>
<keyword evidence="3" id="KW-0812">Transmembrane</keyword>
<dbReference type="STRING" id="151549.A0A4C1ZQP6"/>
<dbReference type="GO" id="GO:0031207">
    <property type="term" value="C:Sec62/Sec63 complex"/>
    <property type="evidence" value="ECO:0007669"/>
    <property type="project" value="TreeGrafter"/>
</dbReference>
<evidence type="ECO:0000256" key="2">
    <source>
        <dbReference type="ARBA" id="ARBA00004240"/>
    </source>
</evidence>
<evidence type="ECO:0000256" key="5">
    <source>
        <dbReference type="ARBA" id="ARBA00022989"/>
    </source>
</evidence>
<dbReference type="Gene3D" id="2.60.40.150">
    <property type="entry name" value="C2 domain"/>
    <property type="match status" value="1"/>
</dbReference>
<evidence type="ECO:0000256" key="1">
    <source>
        <dbReference type="ARBA" id="ARBA00004141"/>
    </source>
</evidence>
<feature type="compositionally biased region" description="Basic and acidic residues" evidence="8">
    <location>
        <begin position="24"/>
        <end position="38"/>
    </location>
</feature>
<evidence type="ECO:0000256" key="7">
    <source>
        <dbReference type="ARBA" id="ARBA00023186"/>
    </source>
</evidence>
<protein>
    <submittedName>
        <fullName evidence="10">Translocation protein SEC63 homolog</fullName>
    </submittedName>
</protein>
<gene>
    <name evidence="10" type="primary">Sec63</name>
    <name evidence="10" type="ORF">EVAR_100156_1</name>
</gene>
<feature type="compositionally biased region" description="Basic and acidic residues" evidence="8">
    <location>
        <begin position="77"/>
        <end position="90"/>
    </location>
</feature>
<keyword evidence="7" id="KW-0143">Chaperone</keyword>
<dbReference type="GO" id="GO:0008320">
    <property type="term" value="F:protein transmembrane transporter activity"/>
    <property type="evidence" value="ECO:0007669"/>
    <property type="project" value="TreeGrafter"/>
</dbReference>
<evidence type="ECO:0000259" key="9">
    <source>
        <dbReference type="Pfam" id="PF02889"/>
    </source>
</evidence>
<feature type="compositionally biased region" description="Basic and acidic residues" evidence="8">
    <location>
        <begin position="1"/>
        <end position="16"/>
    </location>
</feature>
<feature type="compositionally biased region" description="Basic residues" evidence="8">
    <location>
        <begin position="45"/>
        <end position="58"/>
    </location>
</feature>
<feature type="region of interest" description="Disordered" evidence="8">
    <location>
        <begin position="1"/>
        <end position="129"/>
    </location>
</feature>
<dbReference type="FunFam" id="2.60.40.150:FF:000184">
    <property type="entry name" value="Translocation protein SEC63"/>
    <property type="match status" value="1"/>
</dbReference>
<evidence type="ECO:0000313" key="10">
    <source>
        <dbReference type="EMBL" id="GBP91191.1"/>
    </source>
</evidence>
<dbReference type="Pfam" id="PF02889">
    <property type="entry name" value="Sec63"/>
    <property type="match status" value="1"/>
</dbReference>
<evidence type="ECO:0000256" key="6">
    <source>
        <dbReference type="ARBA" id="ARBA00023136"/>
    </source>
</evidence>
<evidence type="ECO:0000313" key="11">
    <source>
        <dbReference type="Proteomes" id="UP000299102"/>
    </source>
</evidence>
<organism evidence="10 11">
    <name type="scientific">Eumeta variegata</name>
    <name type="common">Bagworm moth</name>
    <name type="synonym">Eumeta japonica</name>
    <dbReference type="NCBI Taxonomy" id="151549"/>
    <lineage>
        <taxon>Eukaryota</taxon>
        <taxon>Metazoa</taxon>
        <taxon>Ecdysozoa</taxon>
        <taxon>Arthropoda</taxon>
        <taxon>Hexapoda</taxon>
        <taxon>Insecta</taxon>
        <taxon>Pterygota</taxon>
        <taxon>Neoptera</taxon>
        <taxon>Endopterygota</taxon>
        <taxon>Lepidoptera</taxon>
        <taxon>Glossata</taxon>
        <taxon>Ditrysia</taxon>
        <taxon>Tineoidea</taxon>
        <taxon>Psychidae</taxon>
        <taxon>Oiketicinae</taxon>
        <taxon>Eumeta</taxon>
    </lineage>
</organism>
<dbReference type="SUPFAM" id="SSF81296">
    <property type="entry name" value="E set domains"/>
    <property type="match status" value="1"/>
</dbReference>
<dbReference type="InterPro" id="IPR035892">
    <property type="entry name" value="C2_domain_sf"/>
</dbReference>
<evidence type="ECO:0000256" key="4">
    <source>
        <dbReference type="ARBA" id="ARBA00022824"/>
    </source>
</evidence>
<dbReference type="GO" id="GO:0006620">
    <property type="term" value="P:post-translational protein targeting to endoplasmic reticulum membrane"/>
    <property type="evidence" value="ECO:0007669"/>
    <property type="project" value="TreeGrafter"/>
</dbReference>
<keyword evidence="11" id="KW-1185">Reference proteome</keyword>
<proteinExistence type="predicted"/>
<feature type="compositionally biased region" description="Acidic residues" evidence="8">
    <location>
        <begin position="261"/>
        <end position="270"/>
    </location>
</feature>
<dbReference type="PANTHER" id="PTHR24075">
    <property type="entry name" value="SEC63 DOMAIN-CONTAINING"/>
    <property type="match status" value="1"/>
</dbReference>
<name>A0A4C1ZQP6_EUMVA</name>
<dbReference type="EMBL" id="BGZK01002149">
    <property type="protein sequence ID" value="GBP91191.1"/>
    <property type="molecule type" value="Genomic_DNA"/>
</dbReference>
<comment type="caution">
    <text evidence="10">The sequence shown here is derived from an EMBL/GenBank/DDBJ whole genome shotgun (WGS) entry which is preliminary data.</text>
</comment>
<evidence type="ECO:0000256" key="3">
    <source>
        <dbReference type="ARBA" id="ARBA00022692"/>
    </source>
</evidence>
<dbReference type="OrthoDB" id="1734229at2759"/>
<dbReference type="GO" id="GO:0006614">
    <property type="term" value="P:SRP-dependent cotranslational protein targeting to membrane"/>
    <property type="evidence" value="ECO:0007669"/>
    <property type="project" value="TreeGrafter"/>
</dbReference>
<feature type="region of interest" description="Disordered" evidence="8">
    <location>
        <begin position="234"/>
        <end position="270"/>
    </location>
</feature>
<keyword evidence="6" id="KW-0472">Membrane</keyword>
<dbReference type="InterPro" id="IPR004179">
    <property type="entry name" value="Sec63-dom"/>
</dbReference>
<evidence type="ECO:0000256" key="8">
    <source>
        <dbReference type="SAM" id="MobiDB-lite"/>
    </source>
</evidence>
<dbReference type="AlphaFoldDB" id="A0A4C1ZQP6"/>
<feature type="compositionally biased region" description="Low complexity" evidence="8">
    <location>
        <begin position="100"/>
        <end position="110"/>
    </location>
</feature>
<feature type="domain" description="SEC63" evidence="9">
    <location>
        <begin position="154"/>
        <end position="225"/>
    </location>
</feature>
<comment type="subcellular location">
    <subcellularLocation>
        <location evidence="2">Endoplasmic reticulum</location>
    </subcellularLocation>
    <subcellularLocation>
        <location evidence="1">Membrane</location>
        <topology evidence="1">Multi-pass membrane protein</topology>
    </subcellularLocation>
</comment>
<reference evidence="10 11" key="1">
    <citation type="journal article" date="2019" name="Commun. Biol.">
        <title>The bagworm genome reveals a unique fibroin gene that provides high tensile strength.</title>
        <authorList>
            <person name="Kono N."/>
            <person name="Nakamura H."/>
            <person name="Ohtoshi R."/>
            <person name="Tomita M."/>
            <person name="Numata K."/>
            <person name="Arakawa K."/>
        </authorList>
    </citation>
    <scope>NUCLEOTIDE SEQUENCE [LARGE SCALE GENOMIC DNA]</scope>
</reference>
<accession>A0A4C1ZQP6</accession>
<sequence length="270" mass="31140">MKELFGDTTIKEKEIKETEEEVVDGDKTEEKDKKETFKRPVWMKQAKRHASKKPKKSAPKQTVKSAPVTPTVPTQNDVKKKEKEPKKKDDEGEDSDDASSDVSGSRSTSDGENDDRDKSSPDDDDDQWDKFQKRLQRRERLEGRSKSSHPVHCPFYPQEKQEYWWTYICDRKSQTLLATPAHVTGLVDTLEMQLRFTAPRWPGVYTFTCCLRSDSYLGMDQQHDMKLDVKEAAAIPTEHPQWELSDTDTDNNDQGGNESEFTTDDEVEEE</sequence>
<keyword evidence="4" id="KW-0256">Endoplasmic reticulum</keyword>
<dbReference type="Proteomes" id="UP000299102">
    <property type="component" value="Unassembled WGS sequence"/>
</dbReference>
<keyword evidence="5" id="KW-1133">Transmembrane helix</keyword>
<dbReference type="GO" id="GO:0003723">
    <property type="term" value="F:RNA binding"/>
    <property type="evidence" value="ECO:0007669"/>
    <property type="project" value="TreeGrafter"/>
</dbReference>